<proteinExistence type="predicted"/>
<reference evidence="2 3" key="1">
    <citation type="submission" date="2013-05" db="EMBL/GenBank/DDBJ databases">
        <title>Genome assembly of Chondromyces apiculatus DSM 436.</title>
        <authorList>
            <person name="Sharma G."/>
            <person name="Khatri I."/>
            <person name="Kaur C."/>
            <person name="Mayilraj S."/>
            <person name="Subramanian S."/>
        </authorList>
    </citation>
    <scope>NUCLEOTIDE SEQUENCE [LARGE SCALE GENOMIC DNA]</scope>
    <source>
        <strain evidence="2 3">DSM 436</strain>
    </source>
</reference>
<name>A0A017T3G8_9BACT</name>
<keyword evidence="3" id="KW-1185">Reference proteome</keyword>
<evidence type="ECO:0000256" key="1">
    <source>
        <dbReference type="SAM" id="MobiDB-lite"/>
    </source>
</evidence>
<dbReference type="EMBL" id="ASRX01000045">
    <property type="protein sequence ID" value="EYF03522.1"/>
    <property type="molecule type" value="Genomic_DNA"/>
</dbReference>
<evidence type="ECO:0000313" key="2">
    <source>
        <dbReference type="EMBL" id="EYF03522.1"/>
    </source>
</evidence>
<protein>
    <submittedName>
        <fullName evidence="2">Uncharacterized protein</fullName>
    </submittedName>
</protein>
<sequence>MLALFSGEDNALGAGTPRLEPRSAPTSTFTSRRRPGVR</sequence>
<evidence type="ECO:0000313" key="3">
    <source>
        <dbReference type="Proteomes" id="UP000019678"/>
    </source>
</evidence>
<accession>A0A017T3G8</accession>
<gene>
    <name evidence="2" type="ORF">CAP_5506</name>
</gene>
<comment type="caution">
    <text evidence="2">The sequence shown here is derived from an EMBL/GenBank/DDBJ whole genome shotgun (WGS) entry which is preliminary data.</text>
</comment>
<organism evidence="2 3">
    <name type="scientific">Chondromyces apiculatus DSM 436</name>
    <dbReference type="NCBI Taxonomy" id="1192034"/>
    <lineage>
        <taxon>Bacteria</taxon>
        <taxon>Pseudomonadati</taxon>
        <taxon>Myxococcota</taxon>
        <taxon>Polyangia</taxon>
        <taxon>Polyangiales</taxon>
        <taxon>Polyangiaceae</taxon>
        <taxon>Chondromyces</taxon>
    </lineage>
</organism>
<dbReference type="Proteomes" id="UP000019678">
    <property type="component" value="Unassembled WGS sequence"/>
</dbReference>
<feature type="region of interest" description="Disordered" evidence="1">
    <location>
        <begin position="1"/>
        <end position="38"/>
    </location>
</feature>
<dbReference type="STRING" id="1192034.CAP_5506"/>
<dbReference type="AlphaFoldDB" id="A0A017T3G8"/>